<protein>
    <submittedName>
        <fullName evidence="1">Uroplakin 3B</fullName>
    </submittedName>
</protein>
<evidence type="ECO:0000313" key="2">
    <source>
        <dbReference type="Proteomes" id="UP000016665"/>
    </source>
</evidence>
<dbReference type="PANTHER" id="PTHR15446:SF15">
    <property type="entry name" value="UROPLAKIN-3B"/>
    <property type="match status" value="1"/>
</dbReference>
<keyword evidence="2" id="KW-1185">Reference proteome</keyword>
<reference evidence="1" key="2">
    <citation type="submission" date="2025-08" db="UniProtKB">
        <authorList>
            <consortium name="Ensembl"/>
        </authorList>
    </citation>
    <scope>IDENTIFICATION</scope>
</reference>
<dbReference type="GeneTree" id="ENSGT00940000153392"/>
<sequence>EGLPERGLWGWPRLGEPHTSAVSLMLAPSRLPYVPRVPPVALLGKVTASTFALEGPRCVFDGHADASDAVWLAVAFANASAAFRNPLSRADVPPYKQLPTARSYMTLETAAAAYSCSAPSPPVLRVGGDTACRDQGQEPHIPAGVTRHPALVRGPVSAPYPWQGEVPADGLPRPQKFGGRRLHPQILPDPPHPPGPPPGAVPLCSPTLCSVPENHGTVWVGRDHKHYLVSTRLPRAGTSSARCELSCQVKSDFTSATVSSLSLATQGGTVKMGDIKNHVGPWLGGTWCRCGGRLLPLEGLWGAGHPVLPTVTHPCHKGSGSQHAAPAGAQT</sequence>
<organism evidence="1 2">
    <name type="scientific">Ficedula albicollis</name>
    <name type="common">Collared flycatcher</name>
    <name type="synonym">Muscicapa albicollis</name>
    <dbReference type="NCBI Taxonomy" id="59894"/>
    <lineage>
        <taxon>Eukaryota</taxon>
        <taxon>Metazoa</taxon>
        <taxon>Chordata</taxon>
        <taxon>Craniata</taxon>
        <taxon>Vertebrata</taxon>
        <taxon>Euteleostomi</taxon>
        <taxon>Archelosauria</taxon>
        <taxon>Archosauria</taxon>
        <taxon>Dinosauria</taxon>
        <taxon>Saurischia</taxon>
        <taxon>Theropoda</taxon>
        <taxon>Coelurosauria</taxon>
        <taxon>Aves</taxon>
        <taxon>Neognathae</taxon>
        <taxon>Neoaves</taxon>
        <taxon>Telluraves</taxon>
        <taxon>Australaves</taxon>
        <taxon>Passeriformes</taxon>
        <taxon>Muscicapidae</taxon>
        <taxon>Ficedula</taxon>
    </lineage>
</organism>
<gene>
    <name evidence="1" type="primary">UPK3B</name>
</gene>
<dbReference type="PANTHER" id="PTHR15446">
    <property type="entry name" value="UROPLAKIN III"/>
    <property type="match status" value="1"/>
</dbReference>
<dbReference type="AlphaFoldDB" id="A0A803WFQ6"/>
<evidence type="ECO:0000313" key="1">
    <source>
        <dbReference type="Ensembl" id="ENSFALP00000033812.1"/>
    </source>
</evidence>
<reference evidence="1 2" key="1">
    <citation type="journal article" date="2012" name="Nature">
        <title>The genomic landscape of species divergence in Ficedula flycatchers.</title>
        <authorList>
            <person name="Ellegren H."/>
            <person name="Smeds L."/>
            <person name="Burri R."/>
            <person name="Olason P.I."/>
            <person name="Backstrom N."/>
            <person name="Kawakami T."/>
            <person name="Kunstner A."/>
            <person name="Makinen H."/>
            <person name="Nadachowska-Brzyska K."/>
            <person name="Qvarnstrom A."/>
            <person name="Uebbing S."/>
            <person name="Wolf J.B."/>
        </authorList>
    </citation>
    <scope>NUCLEOTIDE SEQUENCE [LARGE SCALE GENOMIC DNA]</scope>
</reference>
<dbReference type="Ensembl" id="ENSFALT00000032195.1">
    <property type="protein sequence ID" value="ENSFALP00000033812.1"/>
    <property type="gene ID" value="ENSFALG00000027894.1"/>
</dbReference>
<dbReference type="Proteomes" id="UP000016665">
    <property type="component" value="Chromosome 19"/>
</dbReference>
<reference evidence="1" key="3">
    <citation type="submission" date="2025-09" db="UniProtKB">
        <authorList>
            <consortium name="Ensembl"/>
        </authorList>
    </citation>
    <scope>IDENTIFICATION</scope>
</reference>
<name>A0A803WFQ6_FICAL</name>
<dbReference type="GO" id="GO:0016020">
    <property type="term" value="C:membrane"/>
    <property type="evidence" value="ECO:0007669"/>
    <property type="project" value="TreeGrafter"/>
</dbReference>
<proteinExistence type="predicted"/>
<dbReference type="InterPro" id="IPR024831">
    <property type="entry name" value="Uroplakin-3"/>
</dbReference>
<accession>A0A803WFQ6</accession>